<comment type="similarity">
    <text evidence="1">Belongs to the thioesterase family.</text>
</comment>
<dbReference type="InterPro" id="IPR029058">
    <property type="entry name" value="AB_hydrolase_fold"/>
</dbReference>
<dbReference type="InterPro" id="IPR001031">
    <property type="entry name" value="Thioesterase"/>
</dbReference>
<sequence>MDKPFSGSQQDPGLHLLICPFAGGSASAFRGWQASLPAGISMSLAVWPGRDHRMRETCATSIDALADDLLQQPCFTQWPPRQLIIVGHSMGAQVAFAACRRLEQRNTPPRGLVLSGCHAPHLRGRRPISHLADAEFIAQLVAMGGCAQELIDEPTLWPVFMPMLRADFTATEAWHDPRLPQPAERLQTPTLLVCGSADAEASANEVAAWQAWLRCHHGPVSVAGDHFYITRRPAAFLEHIRRCFDTGDSHADACTFR</sequence>
<keyword evidence="4" id="KW-1185">Reference proteome</keyword>
<evidence type="ECO:0000256" key="1">
    <source>
        <dbReference type="ARBA" id="ARBA00007169"/>
    </source>
</evidence>
<dbReference type="EMBL" id="JBFKZN010000006">
    <property type="protein sequence ID" value="MEW5290013.1"/>
    <property type="molecule type" value="Genomic_DNA"/>
</dbReference>
<dbReference type="PANTHER" id="PTHR11487:SF0">
    <property type="entry name" value="S-ACYL FATTY ACID SYNTHASE THIOESTERASE, MEDIUM CHAIN"/>
    <property type="match status" value="1"/>
</dbReference>
<evidence type="ECO:0000313" key="3">
    <source>
        <dbReference type="EMBL" id="MEW5290013.1"/>
    </source>
</evidence>
<dbReference type="PANTHER" id="PTHR11487">
    <property type="entry name" value="THIOESTERASE"/>
    <property type="match status" value="1"/>
</dbReference>
<protein>
    <submittedName>
        <fullName evidence="3">Alpha/beta fold hydrolase</fullName>
    </submittedName>
</protein>
<proteinExistence type="inferred from homology"/>
<comment type="caution">
    <text evidence="3">The sequence shown here is derived from an EMBL/GenBank/DDBJ whole genome shotgun (WGS) entry which is preliminary data.</text>
</comment>
<keyword evidence="3" id="KW-0378">Hydrolase</keyword>
<name>A0ABV3N2P0_9GAMM</name>
<dbReference type="Gene3D" id="3.40.50.1820">
    <property type="entry name" value="alpha/beta hydrolase"/>
    <property type="match status" value="1"/>
</dbReference>
<evidence type="ECO:0000259" key="2">
    <source>
        <dbReference type="Pfam" id="PF00975"/>
    </source>
</evidence>
<dbReference type="GO" id="GO:0016787">
    <property type="term" value="F:hydrolase activity"/>
    <property type="evidence" value="ECO:0007669"/>
    <property type="project" value="UniProtKB-KW"/>
</dbReference>
<evidence type="ECO:0000313" key="4">
    <source>
        <dbReference type="Proteomes" id="UP001554567"/>
    </source>
</evidence>
<accession>A0ABV3N2P0</accession>
<dbReference type="RefSeq" id="WP_367167690.1">
    <property type="nucleotide sequence ID" value="NZ_JBFKZN010000006.1"/>
</dbReference>
<dbReference type="Pfam" id="PF00975">
    <property type="entry name" value="Thioesterase"/>
    <property type="match status" value="1"/>
</dbReference>
<feature type="domain" description="Thioesterase" evidence="2">
    <location>
        <begin position="15"/>
        <end position="242"/>
    </location>
</feature>
<dbReference type="SUPFAM" id="SSF53474">
    <property type="entry name" value="alpha/beta-Hydrolases"/>
    <property type="match status" value="1"/>
</dbReference>
<organism evidence="3 4">
    <name type="scientific">Erwinia papayae</name>
    <dbReference type="NCBI Taxonomy" id="206499"/>
    <lineage>
        <taxon>Bacteria</taxon>
        <taxon>Pseudomonadati</taxon>
        <taxon>Pseudomonadota</taxon>
        <taxon>Gammaproteobacteria</taxon>
        <taxon>Enterobacterales</taxon>
        <taxon>Erwiniaceae</taxon>
        <taxon>Erwinia</taxon>
    </lineage>
</organism>
<dbReference type="InterPro" id="IPR012223">
    <property type="entry name" value="TEII"/>
</dbReference>
<dbReference type="Proteomes" id="UP001554567">
    <property type="component" value="Unassembled WGS sequence"/>
</dbReference>
<gene>
    <name evidence="3" type="ORF">ABW286_12595</name>
</gene>
<reference evidence="3 4" key="1">
    <citation type="submission" date="2024-07" db="EMBL/GenBank/DDBJ databases">
        <authorList>
            <person name="Dulla G.F.J."/>
            <person name="Delorm J.G."/>
        </authorList>
    </citation>
    <scope>NUCLEOTIDE SEQUENCE [LARGE SCALE GENOMIC DNA]</scope>
    <source>
        <strain evidence="3 4">JGD 233</strain>
    </source>
</reference>